<dbReference type="EMBL" id="VCEI01000011">
    <property type="protein sequence ID" value="TLU96565.1"/>
    <property type="molecule type" value="Genomic_DNA"/>
</dbReference>
<dbReference type="Proteomes" id="UP000309788">
    <property type="component" value="Unassembled WGS sequence"/>
</dbReference>
<dbReference type="Pfam" id="PF07980">
    <property type="entry name" value="SusD_RagB"/>
    <property type="match status" value="1"/>
</dbReference>
<dbReference type="Pfam" id="PF14322">
    <property type="entry name" value="SusD-like_3"/>
    <property type="match status" value="1"/>
</dbReference>
<feature type="domain" description="RagB/SusD" evidence="6">
    <location>
        <begin position="274"/>
        <end position="542"/>
    </location>
</feature>
<dbReference type="OrthoDB" id="9792139at2"/>
<dbReference type="InterPro" id="IPR011990">
    <property type="entry name" value="TPR-like_helical_dom_sf"/>
</dbReference>
<sequence length="542" mass="60486">MKNIAFGLKSKFAAVVLLLGTSCTDLKDESFDRIIANQFNPSSGDVASLIGAAYTNWRDVMQQWNGLFRTQEISGDQLVIPSRPNGWVDGGVYRRIHDHKWTADDEIAINNWNRSYAGIANCNRLIYQIESGSIPFTDGKEAVIAELKVLRASYYYVLCDLFGNVPVITQFDVPAGFIPKQSTRKEVFDFIVKDITDNAPLLSDKNDPTTYGRFNKWGAHTLLAKMYLNAEVYTGTPAWEKCIEQCNLVINSGAGYALEATQKEVFKTNNESSKEIIFAIPFDIKYVTDWNGFSIHMETLQPANQATYNLLNTPWGGICAIPQFIDSFDKDDERLVSNWIQGPQYSAGGTPLKSTLGAFAGKPLSYINQLPGVDQSEEVHGFRLGKFEIEKGTTVNLSNDWPLLRYADVLLMKAESLLRSGKAAEAAAIVTTVRERNFKANPVKAVVTAADLQKGSSYAYGLKNHNTTTNEGGADIKYGRFLDELGWEFAQEGRRRQDLIRFGVFTTKSWLSHVPNGAYRSLLPIPRPELNKNANLKQNNGY</sequence>
<dbReference type="AlphaFoldDB" id="A0A5R9KK43"/>
<protein>
    <submittedName>
        <fullName evidence="8">RagB/SusD family nutrient uptake outer membrane protein</fullName>
    </submittedName>
</protein>
<keyword evidence="9" id="KW-1185">Reference proteome</keyword>
<name>A0A5R9KK43_9BACT</name>
<accession>A0A5R9KK43</accession>
<keyword evidence="5" id="KW-0998">Cell outer membrane</keyword>
<reference evidence="8 9" key="1">
    <citation type="submission" date="2019-05" db="EMBL/GenBank/DDBJ databases">
        <authorList>
            <person name="Qu J.-H."/>
        </authorList>
    </citation>
    <scope>NUCLEOTIDE SEQUENCE [LARGE SCALE GENOMIC DNA]</scope>
    <source>
        <strain evidence="8 9">Z12</strain>
    </source>
</reference>
<gene>
    <name evidence="8" type="ORF">FEM55_05390</name>
</gene>
<dbReference type="InterPro" id="IPR033985">
    <property type="entry name" value="SusD-like_N"/>
</dbReference>
<comment type="similarity">
    <text evidence="2">Belongs to the SusD family.</text>
</comment>
<dbReference type="PROSITE" id="PS51257">
    <property type="entry name" value="PROKAR_LIPOPROTEIN"/>
    <property type="match status" value="1"/>
</dbReference>
<feature type="domain" description="SusD-like N-terminal" evidence="7">
    <location>
        <begin position="67"/>
        <end position="228"/>
    </location>
</feature>
<evidence type="ECO:0000256" key="5">
    <source>
        <dbReference type="ARBA" id="ARBA00023237"/>
    </source>
</evidence>
<evidence type="ECO:0000259" key="6">
    <source>
        <dbReference type="Pfam" id="PF07980"/>
    </source>
</evidence>
<keyword evidence="4" id="KW-0472">Membrane</keyword>
<comment type="caution">
    <text evidence="8">The sequence shown here is derived from an EMBL/GenBank/DDBJ whole genome shotgun (WGS) entry which is preliminary data.</text>
</comment>
<organism evidence="8 9">
    <name type="scientific">Dyadobacter sediminis</name>
    <dbReference type="NCBI Taxonomy" id="1493691"/>
    <lineage>
        <taxon>Bacteria</taxon>
        <taxon>Pseudomonadati</taxon>
        <taxon>Bacteroidota</taxon>
        <taxon>Cytophagia</taxon>
        <taxon>Cytophagales</taxon>
        <taxon>Spirosomataceae</taxon>
        <taxon>Dyadobacter</taxon>
    </lineage>
</organism>
<evidence type="ECO:0000313" key="8">
    <source>
        <dbReference type="EMBL" id="TLU96565.1"/>
    </source>
</evidence>
<evidence type="ECO:0000313" key="9">
    <source>
        <dbReference type="Proteomes" id="UP000309788"/>
    </source>
</evidence>
<dbReference type="Gene3D" id="1.25.40.390">
    <property type="match status" value="1"/>
</dbReference>
<evidence type="ECO:0000256" key="2">
    <source>
        <dbReference type="ARBA" id="ARBA00006275"/>
    </source>
</evidence>
<dbReference type="RefSeq" id="WP_138280258.1">
    <property type="nucleotide sequence ID" value="NZ_BMGE01000001.1"/>
</dbReference>
<keyword evidence="3" id="KW-0732">Signal</keyword>
<dbReference type="SUPFAM" id="SSF48452">
    <property type="entry name" value="TPR-like"/>
    <property type="match status" value="1"/>
</dbReference>
<proteinExistence type="inferred from homology"/>
<evidence type="ECO:0000259" key="7">
    <source>
        <dbReference type="Pfam" id="PF14322"/>
    </source>
</evidence>
<evidence type="ECO:0000256" key="3">
    <source>
        <dbReference type="ARBA" id="ARBA00022729"/>
    </source>
</evidence>
<dbReference type="CDD" id="cd08977">
    <property type="entry name" value="SusD"/>
    <property type="match status" value="1"/>
</dbReference>
<evidence type="ECO:0000256" key="1">
    <source>
        <dbReference type="ARBA" id="ARBA00004442"/>
    </source>
</evidence>
<comment type="subcellular location">
    <subcellularLocation>
        <location evidence="1">Cell outer membrane</location>
    </subcellularLocation>
</comment>
<evidence type="ECO:0000256" key="4">
    <source>
        <dbReference type="ARBA" id="ARBA00023136"/>
    </source>
</evidence>
<dbReference type="GO" id="GO:0009279">
    <property type="term" value="C:cell outer membrane"/>
    <property type="evidence" value="ECO:0007669"/>
    <property type="project" value="UniProtKB-SubCell"/>
</dbReference>
<dbReference type="InterPro" id="IPR012944">
    <property type="entry name" value="SusD_RagB_dom"/>
</dbReference>